<dbReference type="AlphaFoldDB" id="A0AAD7EPZ6"/>
<proteinExistence type="predicted"/>
<feature type="compositionally biased region" description="Pro residues" evidence="1">
    <location>
        <begin position="139"/>
        <end position="158"/>
    </location>
</feature>
<feature type="compositionally biased region" description="Low complexity" evidence="1">
    <location>
        <begin position="159"/>
        <end position="180"/>
    </location>
</feature>
<sequence length="303" mass="33036">MRYVATIQVGTVLALPTTAPAQTRVTTSHQLQNLPNVNALLQQLGLPAAAIRNGNLASNINLAAAAQPAAAPEIPLRPLLLPLFLRPRACTPSTSPLLPRLSLCFRSTCGALPQRPSCPCPTLSAPHLHLRPLLLPAATPTPPSTRTSPPPLRPPSRRPTPAFFAPSASSRLRSPRSRGATPSSSRICSSRAQRSAALGPNGLSHAPRASSARTRLERRRRLSLRRNRCRLTWIMRRGGTWTRAGRRWTLGLRGRWSTTLYPAPPTLFPLPFLLHIIFLRPNAFSARLGPPPTRPHEDRPCSD</sequence>
<feature type="compositionally biased region" description="Polar residues" evidence="1">
    <location>
        <begin position="181"/>
        <end position="193"/>
    </location>
</feature>
<keyword evidence="3" id="KW-1185">Reference proteome</keyword>
<evidence type="ECO:0000256" key="1">
    <source>
        <dbReference type="SAM" id="MobiDB-lite"/>
    </source>
</evidence>
<evidence type="ECO:0000313" key="2">
    <source>
        <dbReference type="EMBL" id="KAJ7346660.1"/>
    </source>
</evidence>
<dbReference type="Proteomes" id="UP001218218">
    <property type="component" value="Unassembled WGS sequence"/>
</dbReference>
<feature type="region of interest" description="Disordered" evidence="1">
    <location>
        <begin position="135"/>
        <end position="217"/>
    </location>
</feature>
<reference evidence="2" key="1">
    <citation type="submission" date="2023-03" db="EMBL/GenBank/DDBJ databases">
        <title>Massive genome expansion in bonnet fungi (Mycena s.s.) driven by repeated elements and novel gene families across ecological guilds.</title>
        <authorList>
            <consortium name="Lawrence Berkeley National Laboratory"/>
            <person name="Harder C.B."/>
            <person name="Miyauchi S."/>
            <person name="Viragh M."/>
            <person name="Kuo A."/>
            <person name="Thoen E."/>
            <person name="Andreopoulos B."/>
            <person name="Lu D."/>
            <person name="Skrede I."/>
            <person name="Drula E."/>
            <person name="Henrissat B."/>
            <person name="Morin E."/>
            <person name="Kohler A."/>
            <person name="Barry K."/>
            <person name="LaButti K."/>
            <person name="Morin E."/>
            <person name="Salamov A."/>
            <person name="Lipzen A."/>
            <person name="Mereny Z."/>
            <person name="Hegedus B."/>
            <person name="Baldrian P."/>
            <person name="Stursova M."/>
            <person name="Weitz H."/>
            <person name="Taylor A."/>
            <person name="Grigoriev I.V."/>
            <person name="Nagy L.G."/>
            <person name="Martin F."/>
            <person name="Kauserud H."/>
        </authorList>
    </citation>
    <scope>NUCLEOTIDE SEQUENCE</scope>
    <source>
        <strain evidence="2">CBHHK002</strain>
    </source>
</reference>
<dbReference type="EMBL" id="JARIHO010000020">
    <property type="protein sequence ID" value="KAJ7346660.1"/>
    <property type="molecule type" value="Genomic_DNA"/>
</dbReference>
<accession>A0AAD7EPZ6</accession>
<protein>
    <submittedName>
        <fullName evidence="2">Uncharacterized protein</fullName>
    </submittedName>
</protein>
<organism evidence="2 3">
    <name type="scientific">Mycena albidolilacea</name>
    <dbReference type="NCBI Taxonomy" id="1033008"/>
    <lineage>
        <taxon>Eukaryota</taxon>
        <taxon>Fungi</taxon>
        <taxon>Dikarya</taxon>
        <taxon>Basidiomycota</taxon>
        <taxon>Agaricomycotina</taxon>
        <taxon>Agaricomycetes</taxon>
        <taxon>Agaricomycetidae</taxon>
        <taxon>Agaricales</taxon>
        <taxon>Marasmiineae</taxon>
        <taxon>Mycenaceae</taxon>
        <taxon>Mycena</taxon>
    </lineage>
</organism>
<name>A0AAD7EPZ6_9AGAR</name>
<gene>
    <name evidence="2" type="ORF">DFH08DRAFT_197752</name>
</gene>
<evidence type="ECO:0000313" key="3">
    <source>
        <dbReference type="Proteomes" id="UP001218218"/>
    </source>
</evidence>
<comment type="caution">
    <text evidence="2">The sequence shown here is derived from an EMBL/GenBank/DDBJ whole genome shotgun (WGS) entry which is preliminary data.</text>
</comment>